<evidence type="ECO:0000256" key="1">
    <source>
        <dbReference type="ARBA" id="ARBA00003572"/>
    </source>
</evidence>
<evidence type="ECO:0000256" key="3">
    <source>
        <dbReference type="ARBA" id="ARBA00010108"/>
    </source>
</evidence>
<evidence type="ECO:0000256" key="4">
    <source>
        <dbReference type="ARBA" id="ARBA00012105"/>
    </source>
</evidence>
<evidence type="ECO:0000256" key="6">
    <source>
        <dbReference type="ARBA" id="ARBA00022630"/>
    </source>
</evidence>
<dbReference type="InterPro" id="IPR015865">
    <property type="entry name" value="Riboflavin_kinase_bac/euk"/>
</dbReference>
<dbReference type="InterPro" id="IPR023468">
    <property type="entry name" value="Riboflavin_kinase"/>
</dbReference>
<evidence type="ECO:0000259" key="15">
    <source>
        <dbReference type="SMART" id="SM00904"/>
    </source>
</evidence>
<comment type="pathway">
    <text evidence="2">Cofactor biosynthesis; FMN biosynthesis; FMN from riboflavin (ATP route): step 1/1.</text>
</comment>
<evidence type="ECO:0000256" key="8">
    <source>
        <dbReference type="ARBA" id="ARBA00022679"/>
    </source>
</evidence>
<keyword evidence="6" id="KW-0285">Flavoprotein</keyword>
<dbReference type="Pfam" id="PF01687">
    <property type="entry name" value="Flavokinase"/>
    <property type="match status" value="1"/>
</dbReference>
<evidence type="ECO:0000313" key="16">
    <source>
        <dbReference type="EMBL" id="KAK0622816.1"/>
    </source>
</evidence>
<dbReference type="Gene3D" id="2.40.30.30">
    <property type="entry name" value="Riboflavin kinase-like"/>
    <property type="match status" value="1"/>
</dbReference>
<organism evidence="16 17">
    <name type="scientific">Immersiella caudata</name>
    <dbReference type="NCBI Taxonomy" id="314043"/>
    <lineage>
        <taxon>Eukaryota</taxon>
        <taxon>Fungi</taxon>
        <taxon>Dikarya</taxon>
        <taxon>Ascomycota</taxon>
        <taxon>Pezizomycotina</taxon>
        <taxon>Sordariomycetes</taxon>
        <taxon>Sordariomycetidae</taxon>
        <taxon>Sordariales</taxon>
        <taxon>Lasiosphaeriaceae</taxon>
        <taxon>Immersiella</taxon>
    </lineage>
</organism>
<feature type="domain" description="Riboflavin kinase" evidence="15">
    <location>
        <begin position="408"/>
        <end position="547"/>
    </location>
</feature>
<dbReference type="GO" id="GO:0005739">
    <property type="term" value="C:mitochondrion"/>
    <property type="evidence" value="ECO:0007669"/>
    <property type="project" value="TreeGrafter"/>
</dbReference>
<evidence type="ECO:0000256" key="12">
    <source>
        <dbReference type="ARBA" id="ARBA00029960"/>
    </source>
</evidence>
<dbReference type="AlphaFoldDB" id="A0AA39WWE4"/>
<comment type="function">
    <text evidence="1">Catalyzes the phosphorylation of riboflavin (vitamin B2) to form flavin mononucleotide (FMN) coenzyme.</text>
</comment>
<dbReference type="SUPFAM" id="SSF82114">
    <property type="entry name" value="Riboflavin kinase-like"/>
    <property type="match status" value="1"/>
</dbReference>
<evidence type="ECO:0000256" key="13">
    <source>
        <dbReference type="ARBA" id="ARBA00047880"/>
    </source>
</evidence>
<dbReference type="SMART" id="SM00904">
    <property type="entry name" value="Flavokinase"/>
    <property type="match status" value="1"/>
</dbReference>
<dbReference type="GO" id="GO:0005524">
    <property type="term" value="F:ATP binding"/>
    <property type="evidence" value="ECO:0007669"/>
    <property type="project" value="UniProtKB-KW"/>
</dbReference>
<dbReference type="PANTHER" id="PTHR22749:SF6">
    <property type="entry name" value="RIBOFLAVIN KINASE"/>
    <property type="match status" value="1"/>
</dbReference>
<evidence type="ECO:0000256" key="11">
    <source>
        <dbReference type="ARBA" id="ARBA00022840"/>
    </source>
</evidence>
<dbReference type="GO" id="GO:0009231">
    <property type="term" value="P:riboflavin biosynthetic process"/>
    <property type="evidence" value="ECO:0007669"/>
    <property type="project" value="InterPro"/>
</dbReference>
<keyword evidence="9" id="KW-0547">Nucleotide-binding</keyword>
<evidence type="ECO:0000256" key="7">
    <source>
        <dbReference type="ARBA" id="ARBA00022643"/>
    </source>
</evidence>
<keyword evidence="11" id="KW-0067">ATP-binding</keyword>
<dbReference type="GO" id="GO:0009398">
    <property type="term" value="P:FMN biosynthetic process"/>
    <property type="evidence" value="ECO:0007669"/>
    <property type="project" value="TreeGrafter"/>
</dbReference>
<name>A0AA39WWE4_9PEZI</name>
<evidence type="ECO:0000256" key="10">
    <source>
        <dbReference type="ARBA" id="ARBA00022777"/>
    </source>
</evidence>
<keyword evidence="8" id="KW-0808">Transferase</keyword>
<keyword evidence="7" id="KW-0288">FMN</keyword>
<keyword evidence="17" id="KW-1185">Reference proteome</keyword>
<dbReference type="EC" id="2.7.1.26" evidence="4"/>
<evidence type="ECO:0000256" key="14">
    <source>
        <dbReference type="SAM" id="MobiDB-lite"/>
    </source>
</evidence>
<feature type="compositionally biased region" description="Low complexity" evidence="14">
    <location>
        <begin position="85"/>
        <end position="118"/>
    </location>
</feature>
<evidence type="ECO:0000256" key="2">
    <source>
        <dbReference type="ARBA" id="ARBA00005201"/>
    </source>
</evidence>
<feature type="region of interest" description="Disordered" evidence="14">
    <location>
        <begin position="1"/>
        <end position="122"/>
    </location>
</feature>
<proteinExistence type="inferred from homology"/>
<protein>
    <recommendedName>
        <fullName evidence="5">Riboflavin kinase</fullName>
        <ecNumber evidence="4">2.7.1.26</ecNumber>
    </recommendedName>
    <alternativeName>
        <fullName evidence="12">Flavin mononucleotide kinase 1</fullName>
    </alternativeName>
</protein>
<dbReference type="Proteomes" id="UP001175000">
    <property type="component" value="Unassembled WGS sequence"/>
</dbReference>
<comment type="similarity">
    <text evidence="3">Belongs to the flavokinase family.</text>
</comment>
<comment type="caution">
    <text evidence="16">The sequence shown here is derived from an EMBL/GenBank/DDBJ whole genome shotgun (WGS) entry which is preliminary data.</text>
</comment>
<evidence type="ECO:0000256" key="9">
    <source>
        <dbReference type="ARBA" id="ARBA00022741"/>
    </source>
</evidence>
<reference evidence="16" key="1">
    <citation type="submission" date="2023-06" db="EMBL/GenBank/DDBJ databases">
        <title>Genome-scale phylogeny and comparative genomics of the fungal order Sordariales.</title>
        <authorList>
            <consortium name="Lawrence Berkeley National Laboratory"/>
            <person name="Hensen N."/>
            <person name="Bonometti L."/>
            <person name="Westerberg I."/>
            <person name="Brannstrom I.O."/>
            <person name="Guillou S."/>
            <person name="Cros-Aarteil S."/>
            <person name="Calhoun S."/>
            <person name="Haridas S."/>
            <person name="Kuo A."/>
            <person name="Mondo S."/>
            <person name="Pangilinan J."/>
            <person name="Riley R."/>
            <person name="Labutti K."/>
            <person name="Andreopoulos B."/>
            <person name="Lipzen A."/>
            <person name="Chen C."/>
            <person name="Yanf M."/>
            <person name="Daum C."/>
            <person name="Ng V."/>
            <person name="Clum A."/>
            <person name="Steindorff A."/>
            <person name="Ohm R."/>
            <person name="Martin F."/>
            <person name="Silar P."/>
            <person name="Natvig D."/>
            <person name="Lalanne C."/>
            <person name="Gautier V."/>
            <person name="Ament-Velasquez S.L."/>
            <person name="Kruys A."/>
            <person name="Hutchinson M.I."/>
            <person name="Powell A.J."/>
            <person name="Barry K."/>
            <person name="Miller A.N."/>
            <person name="Grigoriev I.V."/>
            <person name="Debuchy R."/>
            <person name="Gladieux P."/>
            <person name="Thoren M.H."/>
            <person name="Johannesson H."/>
        </authorList>
    </citation>
    <scope>NUCLEOTIDE SEQUENCE</scope>
    <source>
        <strain evidence="16">CBS 606.72</strain>
    </source>
</reference>
<sequence>MDAPPPLARRSPVPSASWSEALPAEPPPPYSLTAPADYHVPRPGSANTNKPPPAVRNGDTSWLRPAGTLRVQTSMPDLSAGRYAPSPVSASPSSYSPSPRSTTPFSTTSTQSTPISTPGESSDKVFWQSALSEARHFAGGLIPHPTESTKHFTILRHSPPLVFYRGAATSVDISIFSSPDRPLPPDRSLWTQQRGFSGDSGMKMKAFAGKTEDWVEVTPSVQSQVGDIAPEDERAWQRDIAKVSKKAIKDKGDAKAHVPRETHVVRIPAVSADGYFRILLCTGDASKLKVLCQSPIFRVASTSSDSSVFRGASLSTMPIEVGVKVASVAANVAVKKYTGPVVGLVSSKVDKLKPGLRVREVGKFALSKLPDQSSATPAKYFPDLDPQAAAAIFNSEQLNPLGPDTGPEAPFPLKFSGKVTLGTGRSFAELGIPTANLTALAPDDIPHRLKGVYFGWAALVSSNPHAPLAWHQAIITSSPSLSARAAVIQENIITAHLLHEFPSSFTNTKLKIIIMGYMRPYLPRDAPLQQKLDMVSRDVILTVASLSSTREHWAPGVTVKGLKGVKSARNLGERFGEVRDTMQRKVDTAVPLHKLGVRTEGVLERDKAVGRGGYWVKRG</sequence>
<evidence type="ECO:0000256" key="5">
    <source>
        <dbReference type="ARBA" id="ARBA00017394"/>
    </source>
</evidence>
<evidence type="ECO:0000313" key="17">
    <source>
        <dbReference type="Proteomes" id="UP001175000"/>
    </source>
</evidence>
<comment type="catalytic activity">
    <reaction evidence="13">
        <text>riboflavin + ATP = FMN + ADP + H(+)</text>
        <dbReference type="Rhea" id="RHEA:14357"/>
        <dbReference type="ChEBI" id="CHEBI:15378"/>
        <dbReference type="ChEBI" id="CHEBI:30616"/>
        <dbReference type="ChEBI" id="CHEBI:57986"/>
        <dbReference type="ChEBI" id="CHEBI:58210"/>
        <dbReference type="ChEBI" id="CHEBI:456216"/>
        <dbReference type="EC" id="2.7.1.26"/>
    </reaction>
</comment>
<accession>A0AA39WWE4</accession>
<gene>
    <name evidence="16" type="ORF">B0T14DRAFT_514529</name>
</gene>
<keyword evidence="10" id="KW-0418">Kinase</keyword>
<dbReference type="EMBL" id="JAULSU010000003">
    <property type="protein sequence ID" value="KAK0622816.1"/>
    <property type="molecule type" value="Genomic_DNA"/>
</dbReference>
<dbReference type="GO" id="GO:0008531">
    <property type="term" value="F:riboflavin kinase activity"/>
    <property type="evidence" value="ECO:0007669"/>
    <property type="project" value="UniProtKB-EC"/>
</dbReference>
<dbReference type="InterPro" id="IPR023465">
    <property type="entry name" value="Riboflavin_kinase_dom_sf"/>
</dbReference>
<dbReference type="PANTHER" id="PTHR22749">
    <property type="entry name" value="RIBOFLAVIN KINASE/FMN ADENYLYLTRANSFERASE"/>
    <property type="match status" value="1"/>
</dbReference>